<dbReference type="PROSITE" id="PS51085">
    <property type="entry name" value="2FE2S_FER_2"/>
    <property type="match status" value="1"/>
</dbReference>
<dbReference type="SUPFAM" id="SSF47741">
    <property type="entry name" value="CO dehydrogenase ISP C-domain like"/>
    <property type="match status" value="1"/>
</dbReference>
<dbReference type="PROSITE" id="PS00197">
    <property type="entry name" value="2FE2S_FER_1"/>
    <property type="match status" value="1"/>
</dbReference>
<evidence type="ECO:0000256" key="4">
    <source>
        <dbReference type="ARBA" id="ARBA00023004"/>
    </source>
</evidence>
<reference evidence="9" key="1">
    <citation type="submission" date="2020-05" db="EMBL/GenBank/DDBJ databases">
        <title>Classification of alakaliphilic streptomycetes isolated from an alkaline soil next to Lonar Crater, India and a proposal for the recognition of Streptomyces alkaliterrae sp. nov.</title>
        <authorList>
            <person name="Golinska P."/>
        </authorList>
    </citation>
    <scope>NUCLEOTIDE SEQUENCE [LARGE SCALE GENOMIC DNA]</scope>
    <source>
        <strain evidence="9">OF8</strain>
    </source>
</reference>
<dbReference type="PANTHER" id="PTHR44379">
    <property type="entry name" value="OXIDOREDUCTASE WITH IRON-SULFUR SUBUNIT"/>
    <property type="match status" value="1"/>
</dbReference>
<evidence type="ECO:0000256" key="5">
    <source>
        <dbReference type="ARBA" id="ARBA00023014"/>
    </source>
</evidence>
<protein>
    <submittedName>
        <fullName evidence="8">(2Fe-2S)-binding protein</fullName>
    </submittedName>
</protein>
<feature type="compositionally biased region" description="Low complexity" evidence="6">
    <location>
        <begin position="203"/>
        <end position="216"/>
    </location>
</feature>
<dbReference type="InterPro" id="IPR012675">
    <property type="entry name" value="Beta-grasp_dom_sf"/>
</dbReference>
<dbReference type="PANTHER" id="PTHR44379:SF8">
    <property type="entry name" value="XANTHINE DEHYDROGENASE IRON-SULFUR-BINDING SUBUNIT XDHC-RELATED"/>
    <property type="match status" value="1"/>
</dbReference>
<comment type="caution">
    <text evidence="8">The sequence shown here is derived from an EMBL/GenBank/DDBJ whole genome shotgun (WGS) entry which is preliminary data.</text>
</comment>
<dbReference type="Gene3D" id="3.10.20.30">
    <property type="match status" value="1"/>
</dbReference>
<keyword evidence="4" id="KW-0408">Iron</keyword>
<evidence type="ECO:0000256" key="6">
    <source>
        <dbReference type="SAM" id="MobiDB-lite"/>
    </source>
</evidence>
<feature type="compositionally biased region" description="Low complexity" evidence="6">
    <location>
        <begin position="119"/>
        <end position="131"/>
    </location>
</feature>
<keyword evidence="5" id="KW-0411">Iron-sulfur</keyword>
<dbReference type="InterPro" id="IPR051452">
    <property type="entry name" value="Diverse_Oxidoreductases"/>
</dbReference>
<dbReference type="InterPro" id="IPR002888">
    <property type="entry name" value="2Fe-2S-bd"/>
</dbReference>
<evidence type="ECO:0000313" key="8">
    <source>
        <dbReference type="EMBL" id="MBB1258990.1"/>
    </source>
</evidence>
<dbReference type="EMBL" id="JABJXA010000039">
    <property type="protein sequence ID" value="MBB1258990.1"/>
    <property type="molecule type" value="Genomic_DNA"/>
</dbReference>
<keyword evidence="3" id="KW-0560">Oxidoreductase</keyword>
<gene>
    <name evidence="8" type="ORF">H3147_09100</name>
</gene>
<feature type="compositionally biased region" description="Basic and acidic residues" evidence="6">
    <location>
        <begin position="413"/>
        <end position="428"/>
    </location>
</feature>
<name>A0A7W3WVH7_9ACTN</name>
<evidence type="ECO:0000256" key="2">
    <source>
        <dbReference type="ARBA" id="ARBA00022723"/>
    </source>
</evidence>
<feature type="domain" description="2Fe-2S ferredoxin-type" evidence="7">
    <location>
        <begin position="241"/>
        <end position="318"/>
    </location>
</feature>
<dbReference type="InterPro" id="IPR001041">
    <property type="entry name" value="2Fe-2S_ferredoxin-type"/>
</dbReference>
<feature type="compositionally biased region" description="Pro residues" evidence="6">
    <location>
        <begin position="65"/>
        <end position="74"/>
    </location>
</feature>
<evidence type="ECO:0000256" key="1">
    <source>
        <dbReference type="ARBA" id="ARBA00022714"/>
    </source>
</evidence>
<dbReference type="Gene3D" id="1.10.150.120">
    <property type="entry name" value="[2Fe-2S]-binding domain"/>
    <property type="match status" value="1"/>
</dbReference>
<accession>A0A7W3WVH7</accession>
<dbReference type="GO" id="GO:0046872">
    <property type="term" value="F:metal ion binding"/>
    <property type="evidence" value="ECO:0007669"/>
    <property type="project" value="UniProtKB-KW"/>
</dbReference>
<dbReference type="SUPFAM" id="SSF54292">
    <property type="entry name" value="2Fe-2S ferredoxin-like"/>
    <property type="match status" value="1"/>
</dbReference>
<feature type="compositionally biased region" description="Basic and acidic residues" evidence="6">
    <location>
        <begin position="186"/>
        <end position="197"/>
    </location>
</feature>
<feature type="region of interest" description="Disordered" evidence="6">
    <location>
        <begin position="1"/>
        <end position="236"/>
    </location>
</feature>
<organism evidence="8 9">
    <name type="scientific">Streptomyces alkaliterrae</name>
    <dbReference type="NCBI Taxonomy" id="2213162"/>
    <lineage>
        <taxon>Bacteria</taxon>
        <taxon>Bacillati</taxon>
        <taxon>Actinomycetota</taxon>
        <taxon>Actinomycetes</taxon>
        <taxon>Kitasatosporales</taxon>
        <taxon>Streptomycetaceae</taxon>
        <taxon>Streptomyces</taxon>
    </lineage>
</organism>
<keyword evidence="2" id="KW-0479">Metal-binding</keyword>
<feature type="compositionally biased region" description="Acidic residues" evidence="6">
    <location>
        <begin position="217"/>
        <end position="234"/>
    </location>
</feature>
<dbReference type="GO" id="GO:0016491">
    <property type="term" value="F:oxidoreductase activity"/>
    <property type="evidence" value="ECO:0007669"/>
    <property type="project" value="UniProtKB-KW"/>
</dbReference>
<dbReference type="InterPro" id="IPR006058">
    <property type="entry name" value="2Fe2S_fd_BS"/>
</dbReference>
<dbReference type="GO" id="GO:0051537">
    <property type="term" value="F:2 iron, 2 sulfur cluster binding"/>
    <property type="evidence" value="ECO:0007669"/>
    <property type="project" value="UniProtKB-KW"/>
</dbReference>
<feature type="compositionally biased region" description="Basic and acidic residues" evidence="6">
    <location>
        <begin position="132"/>
        <end position="142"/>
    </location>
</feature>
<feature type="compositionally biased region" description="Pro residues" evidence="6">
    <location>
        <begin position="432"/>
        <end position="455"/>
    </location>
</feature>
<dbReference type="Proteomes" id="UP000517765">
    <property type="component" value="Unassembled WGS sequence"/>
</dbReference>
<keyword evidence="1" id="KW-0001">2Fe-2S</keyword>
<proteinExistence type="predicted"/>
<evidence type="ECO:0000259" key="7">
    <source>
        <dbReference type="PROSITE" id="PS51085"/>
    </source>
</evidence>
<dbReference type="InterPro" id="IPR036010">
    <property type="entry name" value="2Fe-2S_ferredoxin-like_sf"/>
</dbReference>
<dbReference type="InterPro" id="IPR036884">
    <property type="entry name" value="2Fe-2S-bd_dom_sf"/>
</dbReference>
<dbReference type="Pfam" id="PF00111">
    <property type="entry name" value="Fer2"/>
    <property type="match status" value="1"/>
</dbReference>
<dbReference type="CDD" id="cd00207">
    <property type="entry name" value="fer2"/>
    <property type="match status" value="1"/>
</dbReference>
<sequence>MSSDQQQPGQPAPTAPPTGGWGGAYDAEATAFIQLPGPGAAPPYPGDGRDADYSPLAAPGTGPGWEPPVIPPMTPAASTDPAATGQWTMPFAPEPAHGADAALSQGLPGAPDLSGVPDASGQGAAAALAGAHEARRTPERHLAAAGGETPSGEPSSHEPPSHGPLYPAHAHDSAGHELFAAGGPGGDDRRQPAEHGDPPPGAAAPASTSEESPSAADDADAAGDGDTSDDAEPPADEHPLVSYVLHVNGADKPVTDAWIGESLLYVLRERLGLAGAKDGCSQGECGACSVQVDGRLVASCLVPAATAARSDIRTVEGLAHDDGPCDVQHALADRAGAQCGFCLPGMAMTVHDLLAGNHAPTDLEIRKALCGNLCRCSGYRGIVEAVRDVVATRAAEAERAAAEQSAEQQVEAHGPHDGDHSGHFDAAGHPDPAAPPRVPEQGPAPHPPYGPGEAQ</sequence>
<dbReference type="AlphaFoldDB" id="A0A7W3WVH7"/>
<evidence type="ECO:0000313" key="9">
    <source>
        <dbReference type="Proteomes" id="UP000517765"/>
    </source>
</evidence>
<feature type="region of interest" description="Disordered" evidence="6">
    <location>
        <begin position="399"/>
        <end position="455"/>
    </location>
</feature>
<evidence type="ECO:0000256" key="3">
    <source>
        <dbReference type="ARBA" id="ARBA00023002"/>
    </source>
</evidence>
<feature type="compositionally biased region" description="Low complexity" evidence="6">
    <location>
        <begin position="402"/>
        <end position="412"/>
    </location>
</feature>
<dbReference type="Pfam" id="PF01799">
    <property type="entry name" value="Fer2_2"/>
    <property type="match status" value="1"/>
</dbReference>